<dbReference type="InterPro" id="IPR006140">
    <property type="entry name" value="D-isomer_DH_NAD-bd"/>
</dbReference>
<evidence type="ECO:0000256" key="1">
    <source>
        <dbReference type="ARBA" id="ARBA00005854"/>
    </source>
</evidence>
<dbReference type="Gene3D" id="3.40.50.720">
    <property type="entry name" value="NAD(P)-binding Rossmann-like Domain"/>
    <property type="match status" value="2"/>
</dbReference>
<keyword evidence="3" id="KW-0520">NAD</keyword>
<keyword evidence="2 4" id="KW-0560">Oxidoreductase</keyword>
<evidence type="ECO:0000256" key="2">
    <source>
        <dbReference type="ARBA" id="ARBA00023002"/>
    </source>
</evidence>
<comment type="caution">
    <text evidence="7">The sequence shown here is derived from an EMBL/GenBank/DDBJ whole genome shotgun (WGS) entry which is preliminary data.</text>
</comment>
<dbReference type="PANTHER" id="PTHR43761">
    <property type="entry name" value="D-ISOMER SPECIFIC 2-HYDROXYACID DEHYDROGENASE FAMILY PROTEIN (AFU_ORTHOLOGUE AFUA_1G13630)"/>
    <property type="match status" value="1"/>
</dbReference>
<dbReference type="GO" id="GO:0016616">
    <property type="term" value="F:oxidoreductase activity, acting on the CH-OH group of donors, NAD or NADP as acceptor"/>
    <property type="evidence" value="ECO:0007669"/>
    <property type="project" value="InterPro"/>
</dbReference>
<evidence type="ECO:0000256" key="4">
    <source>
        <dbReference type="RuleBase" id="RU003719"/>
    </source>
</evidence>
<dbReference type="AlphaFoldDB" id="A0A2W7IT92"/>
<organism evidence="7 8">
    <name type="scientific">Mesonia algae</name>
    <dbReference type="NCBI Taxonomy" id="213248"/>
    <lineage>
        <taxon>Bacteria</taxon>
        <taxon>Pseudomonadati</taxon>
        <taxon>Bacteroidota</taxon>
        <taxon>Flavobacteriia</taxon>
        <taxon>Flavobacteriales</taxon>
        <taxon>Flavobacteriaceae</taxon>
        <taxon>Mesonia</taxon>
    </lineage>
</organism>
<evidence type="ECO:0000313" key="8">
    <source>
        <dbReference type="Proteomes" id="UP000249542"/>
    </source>
</evidence>
<dbReference type="EMBL" id="QKYV01000002">
    <property type="protein sequence ID" value="PZW42687.1"/>
    <property type="molecule type" value="Genomic_DNA"/>
</dbReference>
<protein>
    <submittedName>
        <fullName evidence="7">D-3-phosphoglycerate dehydrogenase</fullName>
    </submittedName>
</protein>
<evidence type="ECO:0000313" key="7">
    <source>
        <dbReference type="EMBL" id="PZW42687.1"/>
    </source>
</evidence>
<comment type="similarity">
    <text evidence="1 4">Belongs to the D-isomer specific 2-hydroxyacid dehydrogenase family.</text>
</comment>
<evidence type="ECO:0000259" key="6">
    <source>
        <dbReference type="Pfam" id="PF02826"/>
    </source>
</evidence>
<name>A0A2W7IT92_9FLAO</name>
<dbReference type="CDD" id="cd05303">
    <property type="entry name" value="PGDH_2"/>
    <property type="match status" value="1"/>
</dbReference>
<evidence type="ECO:0000259" key="5">
    <source>
        <dbReference type="Pfam" id="PF00389"/>
    </source>
</evidence>
<dbReference type="InterPro" id="IPR006139">
    <property type="entry name" value="D-isomer_2_OHA_DH_cat_dom"/>
</dbReference>
<accession>A0A2W7IT92</accession>
<feature type="domain" description="D-isomer specific 2-hydroxyacid dehydrogenase catalytic" evidence="5">
    <location>
        <begin position="5"/>
        <end position="316"/>
    </location>
</feature>
<dbReference type="Pfam" id="PF00389">
    <property type="entry name" value="2-Hacid_dh"/>
    <property type="match status" value="1"/>
</dbReference>
<dbReference type="Proteomes" id="UP000249542">
    <property type="component" value="Unassembled WGS sequence"/>
</dbReference>
<dbReference type="PANTHER" id="PTHR43761:SF1">
    <property type="entry name" value="D-ISOMER SPECIFIC 2-HYDROXYACID DEHYDROGENASE CATALYTIC DOMAIN-CONTAINING PROTEIN-RELATED"/>
    <property type="match status" value="1"/>
</dbReference>
<dbReference type="GO" id="GO:0051287">
    <property type="term" value="F:NAD binding"/>
    <property type="evidence" value="ECO:0007669"/>
    <property type="project" value="InterPro"/>
</dbReference>
<dbReference type="SUPFAM" id="SSF52283">
    <property type="entry name" value="Formate/glycerate dehydrogenase catalytic domain-like"/>
    <property type="match status" value="1"/>
</dbReference>
<dbReference type="RefSeq" id="WP_111540332.1">
    <property type="nucleotide sequence ID" value="NZ_QKYV01000002.1"/>
</dbReference>
<feature type="domain" description="D-isomer specific 2-hydroxyacid dehydrogenase NAD-binding" evidence="6">
    <location>
        <begin position="107"/>
        <end position="293"/>
    </location>
</feature>
<dbReference type="InterPro" id="IPR036291">
    <property type="entry name" value="NAD(P)-bd_dom_sf"/>
</dbReference>
<dbReference type="SUPFAM" id="SSF51735">
    <property type="entry name" value="NAD(P)-binding Rossmann-fold domains"/>
    <property type="match status" value="1"/>
</dbReference>
<sequence length="318" mass="34704">MNILINDGLSVNGIKALEEAKFKVFNTKVAPSQLADYINKNNIEIILVRSTTKISEELIDQCPKLQLIGRAGVGLDNINVAYAEKKGIKVIHTPNASSRSVAEMVFAHIFSNVRFLKNTNQDMPLEGDSRFKELKKTYSNASELYGKTLGIIGFGRIGKEVAKIALGLGMKVIARDNKLGKAEIKIDFFDGQEVTLSVATAPLNEVLENSDIVTIHVPTQDNYLIGKEELELMKPNAGIINTSRGGIVDEVALVNALNDKKIAFAGLDVFDREPTPEIQILMHPAISLSPHIAGSTVEAQEKIGVELANQIINIFAKN</sequence>
<proteinExistence type="inferred from homology"/>
<keyword evidence="8" id="KW-1185">Reference proteome</keyword>
<reference evidence="7 8" key="1">
    <citation type="submission" date="2018-06" db="EMBL/GenBank/DDBJ databases">
        <title>Genomic Encyclopedia of Archaeal and Bacterial Type Strains, Phase II (KMG-II): from individual species to whole genera.</title>
        <authorList>
            <person name="Goeker M."/>
        </authorList>
    </citation>
    <scope>NUCLEOTIDE SEQUENCE [LARGE SCALE GENOMIC DNA]</scope>
    <source>
        <strain evidence="7 8">DSM 15361</strain>
    </source>
</reference>
<gene>
    <name evidence="7" type="ORF">LX95_01003</name>
</gene>
<dbReference type="Pfam" id="PF02826">
    <property type="entry name" value="2-Hacid_dh_C"/>
    <property type="match status" value="1"/>
</dbReference>
<evidence type="ECO:0000256" key="3">
    <source>
        <dbReference type="ARBA" id="ARBA00023027"/>
    </source>
</evidence>
<dbReference type="InterPro" id="IPR050418">
    <property type="entry name" value="D-iso_2-hydroxyacid_DH_PdxB"/>
</dbReference>